<reference evidence="1" key="1">
    <citation type="journal article" date="2014" name="Int. J. Syst. Evol. Microbiol.">
        <title>Complete genome sequence of Corynebacterium casei LMG S-19264T (=DSM 44701T), isolated from a smear-ripened cheese.</title>
        <authorList>
            <consortium name="US DOE Joint Genome Institute (JGI-PGF)"/>
            <person name="Walter F."/>
            <person name="Albersmeier A."/>
            <person name="Kalinowski J."/>
            <person name="Ruckert C."/>
        </authorList>
    </citation>
    <scope>NUCLEOTIDE SEQUENCE</scope>
    <source>
        <strain evidence="1">CGMCC 1.15966</strain>
    </source>
</reference>
<gene>
    <name evidence="1" type="ORF">GCM10011516_27750</name>
</gene>
<proteinExistence type="predicted"/>
<protein>
    <recommendedName>
        <fullName evidence="3">GLPGLI family protein</fullName>
    </recommendedName>
</protein>
<dbReference type="EMBL" id="BMKM01000008">
    <property type="protein sequence ID" value="GGE28502.1"/>
    <property type="molecule type" value="Genomic_DNA"/>
</dbReference>
<reference evidence="1" key="2">
    <citation type="submission" date="2020-09" db="EMBL/GenBank/DDBJ databases">
        <authorList>
            <person name="Sun Q."/>
            <person name="Zhou Y."/>
        </authorList>
    </citation>
    <scope>NUCLEOTIDE SEQUENCE</scope>
    <source>
        <strain evidence="1">CGMCC 1.15966</strain>
    </source>
</reference>
<dbReference type="Pfam" id="PF09697">
    <property type="entry name" value="Porph_ging"/>
    <property type="match status" value="1"/>
</dbReference>
<evidence type="ECO:0000313" key="1">
    <source>
        <dbReference type="EMBL" id="GGE28502.1"/>
    </source>
</evidence>
<sequence>MNYQLDSSNHEDRRTELMELLYNDSVSIFQSIGKGIKDSLNHIGRREKANYDVRYESIYSKVPRTRVHYEIQRKDDVFSVLDTYKYGGLRSDGYQLYQEKHQFDWEISEKTDSINNILVQQAFVEYGGRRWEAWFAPNIPISAGPYKFYGLPGLIVSIKDLRNTWEFKLNAIQVNIKRFIIDPADLPSTIVRTEKLKFFKDWKNYLENRTIIDESTGDIIVPSTEARKNSIEQDKIYAKKNNNWIELYP</sequence>
<organism evidence="1 2">
    <name type="scientific">Sphingobacterium cellulitidis</name>
    <dbReference type="NCBI Taxonomy" id="1768011"/>
    <lineage>
        <taxon>Bacteria</taxon>
        <taxon>Pseudomonadati</taxon>
        <taxon>Bacteroidota</taxon>
        <taxon>Sphingobacteriia</taxon>
        <taxon>Sphingobacteriales</taxon>
        <taxon>Sphingobacteriaceae</taxon>
        <taxon>Sphingobacterium</taxon>
    </lineage>
</organism>
<name>A0A8H9G1M9_9SPHI</name>
<keyword evidence="2" id="KW-1185">Reference proteome</keyword>
<dbReference type="NCBIfam" id="TIGR01200">
    <property type="entry name" value="GLPGLI"/>
    <property type="match status" value="1"/>
</dbReference>
<dbReference type="AlphaFoldDB" id="A0A8H9G1M9"/>
<dbReference type="Proteomes" id="UP000614460">
    <property type="component" value="Unassembled WGS sequence"/>
</dbReference>
<dbReference type="InterPro" id="IPR005901">
    <property type="entry name" value="GLPGLI"/>
</dbReference>
<accession>A0A8H9G1M9</accession>
<evidence type="ECO:0008006" key="3">
    <source>
        <dbReference type="Google" id="ProtNLM"/>
    </source>
</evidence>
<evidence type="ECO:0000313" key="2">
    <source>
        <dbReference type="Proteomes" id="UP000614460"/>
    </source>
</evidence>
<comment type="caution">
    <text evidence="1">The sequence shown here is derived from an EMBL/GenBank/DDBJ whole genome shotgun (WGS) entry which is preliminary data.</text>
</comment>